<proteinExistence type="predicted"/>
<evidence type="ECO:0000256" key="1">
    <source>
        <dbReference type="SAM" id="Phobius"/>
    </source>
</evidence>
<organism evidence="2 3">
    <name type="scientific">Piptocephalis cylindrospora</name>
    <dbReference type="NCBI Taxonomy" id="1907219"/>
    <lineage>
        <taxon>Eukaryota</taxon>
        <taxon>Fungi</taxon>
        <taxon>Fungi incertae sedis</taxon>
        <taxon>Zoopagomycota</taxon>
        <taxon>Zoopagomycotina</taxon>
        <taxon>Zoopagomycetes</taxon>
        <taxon>Zoopagales</taxon>
        <taxon>Piptocephalidaceae</taxon>
        <taxon>Piptocephalis</taxon>
    </lineage>
</organism>
<feature type="transmembrane region" description="Helical" evidence="1">
    <location>
        <begin position="212"/>
        <end position="230"/>
    </location>
</feature>
<keyword evidence="1" id="KW-0472">Membrane</keyword>
<keyword evidence="1" id="KW-1133">Transmembrane helix</keyword>
<dbReference type="EMBL" id="KZ988088">
    <property type="protein sequence ID" value="RKP13179.1"/>
    <property type="molecule type" value="Genomic_DNA"/>
</dbReference>
<feature type="transmembrane region" description="Helical" evidence="1">
    <location>
        <begin position="125"/>
        <end position="145"/>
    </location>
</feature>
<protein>
    <submittedName>
        <fullName evidence="2">Uncharacterized protein</fullName>
    </submittedName>
</protein>
<dbReference type="Proteomes" id="UP000267251">
    <property type="component" value="Unassembled WGS sequence"/>
</dbReference>
<gene>
    <name evidence="2" type="ORF">BJ684DRAFT_20314</name>
</gene>
<feature type="transmembrane region" description="Helical" evidence="1">
    <location>
        <begin position="92"/>
        <end position="113"/>
    </location>
</feature>
<dbReference type="AlphaFoldDB" id="A0A4V1IY35"/>
<reference evidence="3" key="1">
    <citation type="journal article" date="2018" name="Nat. Microbiol.">
        <title>Leveraging single-cell genomics to expand the fungal tree of life.</title>
        <authorList>
            <person name="Ahrendt S.R."/>
            <person name="Quandt C.A."/>
            <person name="Ciobanu D."/>
            <person name="Clum A."/>
            <person name="Salamov A."/>
            <person name="Andreopoulos B."/>
            <person name="Cheng J.F."/>
            <person name="Woyke T."/>
            <person name="Pelin A."/>
            <person name="Henrissat B."/>
            <person name="Reynolds N.K."/>
            <person name="Benny G.L."/>
            <person name="Smith M.E."/>
            <person name="James T.Y."/>
            <person name="Grigoriev I.V."/>
        </authorList>
    </citation>
    <scope>NUCLEOTIDE SEQUENCE [LARGE SCALE GENOMIC DNA]</scope>
</reference>
<feature type="transmembrane region" description="Helical" evidence="1">
    <location>
        <begin position="165"/>
        <end position="191"/>
    </location>
</feature>
<feature type="transmembrane region" description="Helical" evidence="1">
    <location>
        <begin position="22"/>
        <end position="39"/>
    </location>
</feature>
<evidence type="ECO:0000313" key="3">
    <source>
        <dbReference type="Proteomes" id="UP000267251"/>
    </source>
</evidence>
<feature type="transmembrane region" description="Helical" evidence="1">
    <location>
        <begin position="59"/>
        <end position="80"/>
    </location>
</feature>
<dbReference type="OrthoDB" id="5587891at2759"/>
<evidence type="ECO:0000313" key="2">
    <source>
        <dbReference type="EMBL" id="RKP13179.1"/>
    </source>
</evidence>
<name>A0A4V1IY35_9FUNG</name>
<accession>A0A4V1IY35</accession>
<keyword evidence="3" id="KW-1185">Reference proteome</keyword>
<sequence>MSLPNIIDTAHLPENLEFSRPIYLHHLASLLIVTLYTCVATRNFSSALTILFNRPAPALSHWLCCAHTFVALSGSLVSLLRKVFPFFIPCPWQTTILMSLAVLGEPAIIAVLASKAYYSRKRPPFLRILGAFASLISGTIIFLGLWGTRVVIDTPWVCNVSHATWWFLVKCLCVDLPINILFSTCFLLVMWRQAESMEPGSASIYIVLGRDGLIYLTVVSIMGIISVSLSLSFQAWAPHVHGLHFILASTLLVLQMERGANRPQAPPPEPLVSMSQYRASTSSNHPVRRRISPVSTTIMDDSYEVASVGSIQRKRSVTSFPQERQYTLQGPASPCHPTQILLHHHHYPPLRDLPRRRIMSLSHTIHPLYPPFYSHHHTTASTIP</sequence>
<keyword evidence="1" id="KW-0812">Transmembrane</keyword>